<dbReference type="EMBL" id="JBHLWN010000082">
    <property type="protein sequence ID" value="MFC0215123.1"/>
    <property type="molecule type" value="Genomic_DNA"/>
</dbReference>
<accession>A0ABV6DR55</accession>
<dbReference type="Pfam" id="PF01794">
    <property type="entry name" value="Ferric_reduct"/>
    <property type="match status" value="1"/>
</dbReference>
<dbReference type="Proteomes" id="UP001589776">
    <property type="component" value="Unassembled WGS sequence"/>
</dbReference>
<feature type="transmembrane region" description="Helical" evidence="5">
    <location>
        <begin position="12"/>
        <end position="37"/>
    </location>
</feature>
<feature type="transmembrane region" description="Helical" evidence="5">
    <location>
        <begin position="156"/>
        <end position="175"/>
    </location>
</feature>
<comment type="caution">
    <text evidence="7">The sequence shown here is derived from an EMBL/GenBank/DDBJ whole genome shotgun (WGS) entry which is preliminary data.</text>
</comment>
<sequence>MLDWLANAPTWYIIRYLGIISYMLLTAGLCLGIVYGFPHWNGKTKASLYKLHTWLTNGGTAIGLLHGVAPVIDTYMPFDWSGVLIPFTAAHRPVLTGLGTLAGYGLLILIFTSDIKTRLGKKLWLAIHLSAYPVFAMAFIHGFFLGTDSASPGIRIMYVTSIAAVLALTAARGLARRKPRQELISAGGKSR</sequence>
<protein>
    <submittedName>
        <fullName evidence="7">Ferric reductase-like transmembrane domain-containing protein</fullName>
    </submittedName>
</protein>
<dbReference type="RefSeq" id="WP_377472567.1">
    <property type="nucleotide sequence ID" value="NZ_JBHLWN010000082.1"/>
</dbReference>
<feature type="transmembrane region" description="Helical" evidence="5">
    <location>
        <begin position="123"/>
        <end position="144"/>
    </location>
</feature>
<proteinExistence type="predicted"/>
<keyword evidence="8" id="KW-1185">Reference proteome</keyword>
<evidence type="ECO:0000256" key="1">
    <source>
        <dbReference type="ARBA" id="ARBA00004141"/>
    </source>
</evidence>
<keyword evidence="2 5" id="KW-0812">Transmembrane</keyword>
<comment type="subcellular location">
    <subcellularLocation>
        <location evidence="1">Membrane</location>
        <topology evidence="1">Multi-pass membrane protein</topology>
    </subcellularLocation>
</comment>
<evidence type="ECO:0000256" key="5">
    <source>
        <dbReference type="SAM" id="Phobius"/>
    </source>
</evidence>
<keyword evidence="3 5" id="KW-1133">Transmembrane helix</keyword>
<evidence type="ECO:0000259" key="6">
    <source>
        <dbReference type="Pfam" id="PF01794"/>
    </source>
</evidence>
<reference evidence="7 8" key="1">
    <citation type="submission" date="2024-09" db="EMBL/GenBank/DDBJ databases">
        <authorList>
            <person name="Sun Q."/>
            <person name="Mori K."/>
        </authorList>
    </citation>
    <scope>NUCLEOTIDE SEQUENCE [LARGE SCALE GENOMIC DNA]</scope>
    <source>
        <strain evidence="7 8">CCM 7759</strain>
    </source>
</reference>
<evidence type="ECO:0000256" key="3">
    <source>
        <dbReference type="ARBA" id="ARBA00022989"/>
    </source>
</evidence>
<feature type="transmembrane region" description="Helical" evidence="5">
    <location>
        <begin position="89"/>
        <end position="111"/>
    </location>
</feature>
<evidence type="ECO:0000313" key="7">
    <source>
        <dbReference type="EMBL" id="MFC0215123.1"/>
    </source>
</evidence>
<evidence type="ECO:0000313" key="8">
    <source>
        <dbReference type="Proteomes" id="UP001589776"/>
    </source>
</evidence>
<dbReference type="InterPro" id="IPR013130">
    <property type="entry name" value="Fe3_Rdtase_TM_dom"/>
</dbReference>
<evidence type="ECO:0000256" key="2">
    <source>
        <dbReference type="ARBA" id="ARBA00022692"/>
    </source>
</evidence>
<keyword evidence="4 5" id="KW-0472">Membrane</keyword>
<gene>
    <name evidence="7" type="ORF">ACFFK0_22255</name>
</gene>
<organism evidence="7 8">
    <name type="scientific">Paenibacillus chartarius</name>
    <dbReference type="NCBI Taxonomy" id="747481"/>
    <lineage>
        <taxon>Bacteria</taxon>
        <taxon>Bacillati</taxon>
        <taxon>Bacillota</taxon>
        <taxon>Bacilli</taxon>
        <taxon>Bacillales</taxon>
        <taxon>Paenibacillaceae</taxon>
        <taxon>Paenibacillus</taxon>
    </lineage>
</organism>
<feature type="transmembrane region" description="Helical" evidence="5">
    <location>
        <begin position="49"/>
        <end position="69"/>
    </location>
</feature>
<evidence type="ECO:0000256" key="4">
    <source>
        <dbReference type="ARBA" id="ARBA00023136"/>
    </source>
</evidence>
<name>A0ABV6DR55_9BACL</name>
<feature type="domain" description="Ferric oxidoreductase" evidence="6">
    <location>
        <begin position="17"/>
        <end position="138"/>
    </location>
</feature>